<keyword evidence="1 2" id="KW-0808">Transferase</keyword>
<evidence type="ECO:0000313" key="3">
    <source>
        <dbReference type="Proteomes" id="UP000321638"/>
    </source>
</evidence>
<proteinExistence type="predicted"/>
<evidence type="ECO:0000313" key="2">
    <source>
        <dbReference type="EMBL" id="TXL79516.1"/>
    </source>
</evidence>
<keyword evidence="3" id="KW-1185">Reference proteome</keyword>
<dbReference type="Gene3D" id="3.40.50.10540">
    <property type="entry name" value="Crotonobetainyl-coa:carnitine coa-transferase, domain 1"/>
    <property type="match status" value="1"/>
</dbReference>
<evidence type="ECO:0000256" key="1">
    <source>
        <dbReference type="ARBA" id="ARBA00022679"/>
    </source>
</evidence>
<dbReference type="PANTHER" id="PTHR48207">
    <property type="entry name" value="SUCCINATE--HYDROXYMETHYLGLUTARATE COA-TRANSFERASE"/>
    <property type="match status" value="1"/>
</dbReference>
<dbReference type="Proteomes" id="UP000321638">
    <property type="component" value="Unassembled WGS sequence"/>
</dbReference>
<dbReference type="Gene3D" id="3.30.1540.10">
    <property type="entry name" value="formyl-coa transferase, domain 3"/>
    <property type="match status" value="1"/>
</dbReference>
<dbReference type="GO" id="GO:0008410">
    <property type="term" value="F:CoA-transferase activity"/>
    <property type="evidence" value="ECO:0007669"/>
    <property type="project" value="TreeGrafter"/>
</dbReference>
<name>A0A5C8PS54_9HYPH</name>
<dbReference type="EMBL" id="VDUZ01000005">
    <property type="protein sequence ID" value="TXL79516.1"/>
    <property type="molecule type" value="Genomic_DNA"/>
</dbReference>
<sequence>MTTTVGALEGVRVIDLTQMLAGPFCTQMLADQGAEVIKVEPPEGDQTRIVGPYRVDDTLRAYGGYFASVNRNKLSVAIDLKKPEGRALLLRLTDSADAVVENYRTGVMDRLGLSYETMRARNPKLVYAAIRGFGDPRTGRSPYVDWPAYDVVAQAMGGVMGITGPDQDTPMKVGPGIGDLMPAAMCAFGIVSAILHAGRSGQGQFVDVAMVDSVLSLCERIVHQHAFLDAVAVPEGNHHPFLCPFGMFPAKDGYVTIAAHSDVHWPIFCRLIGLDGMIGDARFASVQDRRAHQALILEAVSSFTRRHTKQELLAILGGRIPFGPVYHVGEIVADPHFKARDMVVEVEHPGCAAPVRIAGIPIKMGDTPGSVRRRAPLLGEHTDHVLAAAGLSAAEIAQHRDSRTIS</sequence>
<protein>
    <submittedName>
        <fullName evidence="2">CoA transferase</fullName>
    </submittedName>
</protein>
<reference evidence="2 3" key="1">
    <citation type="submission" date="2019-06" db="EMBL/GenBank/DDBJ databases">
        <title>New taxonomy in bacterial strain CC-CFT640, isolated from vineyard.</title>
        <authorList>
            <person name="Lin S.-Y."/>
            <person name="Tsai C.-F."/>
            <person name="Young C.-C."/>
        </authorList>
    </citation>
    <scope>NUCLEOTIDE SEQUENCE [LARGE SCALE GENOMIC DNA]</scope>
    <source>
        <strain evidence="2 3">CC-CFT640</strain>
    </source>
</reference>
<dbReference type="InterPro" id="IPR023606">
    <property type="entry name" value="CoA-Trfase_III_dom_1_sf"/>
</dbReference>
<dbReference type="AlphaFoldDB" id="A0A5C8PS54"/>
<dbReference type="Pfam" id="PF02515">
    <property type="entry name" value="CoA_transf_3"/>
    <property type="match status" value="1"/>
</dbReference>
<organism evidence="2 3">
    <name type="scientific">Vineibacter terrae</name>
    <dbReference type="NCBI Taxonomy" id="2586908"/>
    <lineage>
        <taxon>Bacteria</taxon>
        <taxon>Pseudomonadati</taxon>
        <taxon>Pseudomonadota</taxon>
        <taxon>Alphaproteobacteria</taxon>
        <taxon>Hyphomicrobiales</taxon>
        <taxon>Vineibacter</taxon>
    </lineage>
</organism>
<dbReference type="InterPro" id="IPR003673">
    <property type="entry name" value="CoA-Trfase_fam_III"/>
</dbReference>
<gene>
    <name evidence="2" type="ORF">FHP25_06115</name>
</gene>
<accession>A0A5C8PS54</accession>
<dbReference type="OrthoDB" id="9781472at2"/>
<dbReference type="SUPFAM" id="SSF89796">
    <property type="entry name" value="CoA-transferase family III (CaiB/BaiF)"/>
    <property type="match status" value="1"/>
</dbReference>
<comment type="caution">
    <text evidence="2">The sequence shown here is derived from an EMBL/GenBank/DDBJ whole genome shotgun (WGS) entry which is preliminary data.</text>
</comment>
<dbReference type="PANTHER" id="PTHR48207:SF3">
    <property type="entry name" value="SUCCINATE--HYDROXYMETHYLGLUTARATE COA-TRANSFERASE"/>
    <property type="match status" value="1"/>
</dbReference>
<dbReference type="RefSeq" id="WP_147846023.1">
    <property type="nucleotide sequence ID" value="NZ_VDUZ01000005.1"/>
</dbReference>
<dbReference type="InterPro" id="IPR050483">
    <property type="entry name" value="CoA-transferase_III_domain"/>
</dbReference>
<dbReference type="InterPro" id="IPR044855">
    <property type="entry name" value="CoA-Trfase_III_dom3_sf"/>
</dbReference>